<dbReference type="Pfam" id="PF01758">
    <property type="entry name" value="SBF"/>
    <property type="match status" value="1"/>
</dbReference>
<evidence type="ECO:0000256" key="1">
    <source>
        <dbReference type="ARBA" id="ARBA00004651"/>
    </source>
</evidence>
<evidence type="ECO:0000256" key="8">
    <source>
        <dbReference type="SAM" id="Phobius"/>
    </source>
</evidence>
<dbReference type="InterPro" id="IPR002657">
    <property type="entry name" value="BilAc:Na_symport/Acr3"/>
</dbReference>
<evidence type="ECO:0000256" key="2">
    <source>
        <dbReference type="ARBA" id="ARBA00010110"/>
    </source>
</evidence>
<dbReference type="PANTHER" id="PTHR43057">
    <property type="entry name" value="ARSENITE EFFLUX TRANSPORTER"/>
    <property type="match status" value="1"/>
</dbReference>
<keyword evidence="5 8" id="KW-0812">Transmembrane</keyword>
<dbReference type="GO" id="GO:0005886">
    <property type="term" value="C:plasma membrane"/>
    <property type="evidence" value="ECO:0007669"/>
    <property type="project" value="UniProtKB-SubCell"/>
</dbReference>
<feature type="transmembrane region" description="Helical" evidence="8">
    <location>
        <begin position="41"/>
        <end position="60"/>
    </location>
</feature>
<feature type="transmembrane region" description="Helical" evidence="8">
    <location>
        <begin position="234"/>
        <end position="254"/>
    </location>
</feature>
<dbReference type="AlphaFoldDB" id="A0A6J7G6G1"/>
<evidence type="ECO:0000256" key="6">
    <source>
        <dbReference type="ARBA" id="ARBA00022989"/>
    </source>
</evidence>
<dbReference type="GO" id="GO:0015104">
    <property type="term" value="F:antimonite transmembrane transporter activity"/>
    <property type="evidence" value="ECO:0007669"/>
    <property type="project" value="TreeGrafter"/>
</dbReference>
<feature type="transmembrane region" description="Helical" evidence="8">
    <location>
        <begin position="166"/>
        <end position="184"/>
    </location>
</feature>
<keyword evidence="6 8" id="KW-1133">Transmembrane helix</keyword>
<accession>A0A6J7G6G1</accession>
<proteinExistence type="inferred from homology"/>
<feature type="transmembrane region" description="Helical" evidence="8">
    <location>
        <begin position="131"/>
        <end position="154"/>
    </location>
</feature>
<dbReference type="InterPro" id="IPR038770">
    <property type="entry name" value="Na+/solute_symporter_sf"/>
</dbReference>
<feature type="transmembrane region" description="Helical" evidence="8">
    <location>
        <begin position="266"/>
        <end position="284"/>
    </location>
</feature>
<comment type="similarity">
    <text evidence="2">Belongs to the arsenical resistance-3 (ACR3) (TC 2.A.59) family.</text>
</comment>
<dbReference type="InterPro" id="IPR004706">
    <property type="entry name" value="Arsenical-R_Acr3"/>
</dbReference>
<name>A0A6J7G6G1_9ZZZZ</name>
<reference evidence="9" key="1">
    <citation type="submission" date="2020-05" db="EMBL/GenBank/DDBJ databases">
        <authorList>
            <person name="Chiriac C."/>
            <person name="Salcher M."/>
            <person name="Ghai R."/>
            <person name="Kavagutti S V."/>
        </authorList>
    </citation>
    <scope>NUCLEOTIDE SEQUENCE</scope>
</reference>
<feature type="transmembrane region" description="Helical" evidence="8">
    <location>
        <begin position="72"/>
        <end position="94"/>
    </location>
</feature>
<evidence type="ECO:0000256" key="5">
    <source>
        <dbReference type="ARBA" id="ARBA00022692"/>
    </source>
</evidence>
<evidence type="ECO:0000313" key="9">
    <source>
        <dbReference type="EMBL" id="CAB4902028.1"/>
    </source>
</evidence>
<feature type="transmembrane region" description="Helical" evidence="8">
    <location>
        <begin position="205"/>
        <end position="222"/>
    </location>
</feature>
<dbReference type="GO" id="GO:0015297">
    <property type="term" value="F:antiporter activity"/>
    <property type="evidence" value="ECO:0007669"/>
    <property type="project" value="InterPro"/>
</dbReference>
<dbReference type="Gene3D" id="1.20.1530.20">
    <property type="match status" value="1"/>
</dbReference>
<sequence>MPPGGAAERLEHHQVPVYLGAVLAGGLLGVAAPGTESALEAAIVPVLGALLYVTFLAVPFTALHAAYADRRFLLAALGLNFLVVPVVAFALSRLAPGGPAVELGVLLVLLTPCIDYVVVFTRMAGGDHHRLLAAAPLLMLVQLALLPVLLWLFLGPGLADVVDPGPFVEAFALLIALPLALARATQSWAERSATGARTKAAADRTPVVLMAATLLVVVASQVPRVRGELGEVVGVVPLFVLFLVVMGVLGRALALRLRLAPPTGRALVFSGATRNSLVVLPLALALDDAYALTAAVVVTQTLVEIVGMVVYVRLVPRLLPDPPNAPRG</sequence>
<keyword evidence="3" id="KW-0813">Transport</keyword>
<organism evidence="9">
    <name type="scientific">freshwater metagenome</name>
    <dbReference type="NCBI Taxonomy" id="449393"/>
    <lineage>
        <taxon>unclassified sequences</taxon>
        <taxon>metagenomes</taxon>
        <taxon>ecological metagenomes</taxon>
    </lineage>
</organism>
<feature type="transmembrane region" description="Helical" evidence="8">
    <location>
        <begin position="290"/>
        <end position="312"/>
    </location>
</feature>
<protein>
    <submittedName>
        <fullName evidence="9">Unannotated protein</fullName>
    </submittedName>
</protein>
<feature type="transmembrane region" description="Helical" evidence="8">
    <location>
        <begin position="100"/>
        <end position="119"/>
    </location>
</feature>
<keyword evidence="4" id="KW-1003">Cell membrane</keyword>
<dbReference type="EMBL" id="CAFBMK010000023">
    <property type="protein sequence ID" value="CAB4902028.1"/>
    <property type="molecule type" value="Genomic_DNA"/>
</dbReference>
<comment type="subcellular location">
    <subcellularLocation>
        <location evidence="1">Cell membrane</location>
        <topology evidence="1">Multi-pass membrane protein</topology>
    </subcellularLocation>
</comment>
<dbReference type="PANTHER" id="PTHR43057:SF1">
    <property type="entry name" value="ARSENICAL-RESISTANCE PROTEIN 3"/>
    <property type="match status" value="1"/>
</dbReference>
<evidence type="ECO:0000256" key="3">
    <source>
        <dbReference type="ARBA" id="ARBA00022448"/>
    </source>
</evidence>
<dbReference type="GO" id="GO:0015105">
    <property type="term" value="F:arsenite transmembrane transporter activity"/>
    <property type="evidence" value="ECO:0007669"/>
    <property type="project" value="TreeGrafter"/>
</dbReference>
<evidence type="ECO:0000256" key="4">
    <source>
        <dbReference type="ARBA" id="ARBA00022475"/>
    </source>
</evidence>
<gene>
    <name evidence="9" type="ORF">UFOPK3564_00631</name>
</gene>
<keyword evidence="7 8" id="KW-0472">Membrane</keyword>
<evidence type="ECO:0000256" key="7">
    <source>
        <dbReference type="ARBA" id="ARBA00023136"/>
    </source>
</evidence>
<feature type="transmembrane region" description="Helical" evidence="8">
    <location>
        <begin position="15"/>
        <end position="35"/>
    </location>
</feature>